<dbReference type="CDD" id="cd07595">
    <property type="entry name" value="BAR_RhoGAP_Rich-like"/>
    <property type="match status" value="1"/>
</dbReference>
<dbReference type="InterPro" id="IPR004148">
    <property type="entry name" value="BAR_dom"/>
</dbReference>
<dbReference type="Gene3D" id="1.20.1270.60">
    <property type="entry name" value="Arfaptin homology (AH) domain/BAR domain"/>
    <property type="match status" value="1"/>
</dbReference>
<dbReference type="PROSITE" id="PS51021">
    <property type="entry name" value="BAR"/>
    <property type="match status" value="1"/>
</dbReference>
<dbReference type="InterPro" id="IPR000198">
    <property type="entry name" value="RhoGAP_dom"/>
</dbReference>
<evidence type="ECO:0000259" key="5">
    <source>
        <dbReference type="PROSITE" id="PS51021"/>
    </source>
</evidence>
<keyword evidence="2" id="KW-0597">Phosphoprotein</keyword>
<dbReference type="GO" id="GO:0035020">
    <property type="term" value="P:regulation of Rac protein signal transduction"/>
    <property type="evidence" value="ECO:0007669"/>
    <property type="project" value="TreeGrafter"/>
</dbReference>
<dbReference type="PROSITE" id="PS50238">
    <property type="entry name" value="RHOGAP"/>
    <property type="match status" value="1"/>
</dbReference>
<dbReference type="SUPFAM" id="SSF48350">
    <property type="entry name" value="GTPase activation domain, GAP"/>
    <property type="match status" value="1"/>
</dbReference>
<dbReference type="GO" id="GO:0005737">
    <property type="term" value="C:cytoplasm"/>
    <property type="evidence" value="ECO:0007669"/>
    <property type="project" value="InterPro"/>
</dbReference>
<dbReference type="Pfam" id="PF00620">
    <property type="entry name" value="RhoGAP"/>
    <property type="match status" value="1"/>
</dbReference>
<feature type="domain" description="BAR" evidence="5">
    <location>
        <begin position="1"/>
        <end position="233"/>
    </location>
</feature>
<gene>
    <name evidence="6" type="ORF">LOTGIDRAFT_109936</name>
</gene>
<dbReference type="GeneID" id="20230530"/>
<dbReference type="SMART" id="SM00324">
    <property type="entry name" value="RhoGAP"/>
    <property type="match status" value="1"/>
</dbReference>
<dbReference type="AlphaFoldDB" id="V4AI83"/>
<dbReference type="SMART" id="SM00721">
    <property type="entry name" value="BAR"/>
    <property type="match status" value="1"/>
</dbReference>
<dbReference type="SUPFAM" id="SSF103657">
    <property type="entry name" value="BAR/IMD domain-like"/>
    <property type="match status" value="1"/>
</dbReference>
<dbReference type="HOGENOM" id="CLU_013806_2_0_1"/>
<reference evidence="6 7" key="1">
    <citation type="journal article" date="2013" name="Nature">
        <title>Insights into bilaterian evolution from three spiralian genomes.</title>
        <authorList>
            <person name="Simakov O."/>
            <person name="Marletaz F."/>
            <person name="Cho S.J."/>
            <person name="Edsinger-Gonzales E."/>
            <person name="Havlak P."/>
            <person name="Hellsten U."/>
            <person name="Kuo D.H."/>
            <person name="Larsson T."/>
            <person name="Lv J."/>
            <person name="Arendt D."/>
            <person name="Savage R."/>
            <person name="Osoegawa K."/>
            <person name="de Jong P."/>
            <person name="Grimwood J."/>
            <person name="Chapman J.A."/>
            <person name="Shapiro H."/>
            <person name="Aerts A."/>
            <person name="Otillar R.P."/>
            <person name="Terry A.Y."/>
            <person name="Boore J.L."/>
            <person name="Grigoriev I.V."/>
            <person name="Lindberg D.R."/>
            <person name="Seaver E.C."/>
            <person name="Weisblat D.A."/>
            <person name="Putnam N.H."/>
            <person name="Rokhsar D.S."/>
        </authorList>
    </citation>
    <scope>NUCLEOTIDE SEQUENCE [LARGE SCALE GENOMIC DNA]</scope>
</reference>
<evidence type="ECO:0000313" key="7">
    <source>
        <dbReference type="Proteomes" id="UP000030746"/>
    </source>
</evidence>
<dbReference type="RefSeq" id="XP_009045281.1">
    <property type="nucleotide sequence ID" value="XM_009047033.1"/>
</dbReference>
<evidence type="ECO:0000256" key="3">
    <source>
        <dbReference type="SAM" id="Coils"/>
    </source>
</evidence>
<dbReference type="Proteomes" id="UP000030746">
    <property type="component" value="Unassembled WGS sequence"/>
</dbReference>
<evidence type="ECO:0000256" key="2">
    <source>
        <dbReference type="ARBA" id="ARBA00022553"/>
    </source>
</evidence>
<dbReference type="InterPro" id="IPR008936">
    <property type="entry name" value="Rho_GTPase_activation_prot"/>
</dbReference>
<sequence>SEKSEVLTEDLLTIEKRVDIVKQVCQNISKKLSSGLQAQGDTVEKRLKKLPETSLAHCLNEASALLGTGTESLLGQICQLCGEAQNNLAREQLQYEINIEKDVLGPLQSIFDVDLPAILKARKHLTKTTLDMDSAKGRHTTAVRQSQLPGTNIANASAKVDQIKEELEEAESKVEYVKDSLAIEMSNFIAKETEHSQKLLALVEAQAAYHEKALQAIQAVIPKMQRSIENNPTKPVFGNCLEEHLRVTGRDIAVVLEACVVTLLYTGMNEEGLFRIAGAASKLKKLKACFDANIVDMEEFRHDPHTVAGTLKQYLRELPEPLLTYHLYVEFMQAATLSKEKIVPALKPIIEKLPPPNYNNFRYLIKFLEKLCKSSDQNKMTPTNIAIVIAPNLLWSDGENAPNMLTTGSLSTIIEAVVSNAEYFFPGGSYMFIFYF</sequence>
<protein>
    <recommendedName>
        <fullName evidence="8">Rho-GAP domain-containing protein</fullName>
    </recommendedName>
</protein>
<organism evidence="6 7">
    <name type="scientific">Lottia gigantea</name>
    <name type="common">Giant owl limpet</name>
    <dbReference type="NCBI Taxonomy" id="225164"/>
    <lineage>
        <taxon>Eukaryota</taxon>
        <taxon>Metazoa</taxon>
        <taxon>Spiralia</taxon>
        <taxon>Lophotrochozoa</taxon>
        <taxon>Mollusca</taxon>
        <taxon>Gastropoda</taxon>
        <taxon>Patellogastropoda</taxon>
        <taxon>Lottioidea</taxon>
        <taxon>Lottiidae</taxon>
        <taxon>Lottia</taxon>
    </lineage>
</organism>
<keyword evidence="1" id="KW-0343">GTPase activation</keyword>
<evidence type="ECO:0000256" key="1">
    <source>
        <dbReference type="ARBA" id="ARBA00022468"/>
    </source>
</evidence>
<dbReference type="PANTHER" id="PTHR14130:SF14">
    <property type="entry name" value="RHO GTPASE-ACTIVATING PROTEIN 92B"/>
    <property type="match status" value="1"/>
</dbReference>
<feature type="domain" description="Rho-GAP" evidence="4">
    <location>
        <begin position="239"/>
        <end position="425"/>
    </location>
</feature>
<dbReference type="STRING" id="225164.V4AI83"/>
<dbReference type="OrthoDB" id="19923at2759"/>
<dbReference type="InterPro" id="IPR027267">
    <property type="entry name" value="AH/BAR_dom_sf"/>
</dbReference>
<evidence type="ECO:0000313" key="6">
    <source>
        <dbReference type="EMBL" id="ESP03799.1"/>
    </source>
</evidence>
<name>V4AI83_LOTGI</name>
<evidence type="ECO:0008006" key="8">
    <source>
        <dbReference type="Google" id="ProtNLM"/>
    </source>
</evidence>
<proteinExistence type="predicted"/>
<dbReference type="EMBL" id="KB199905">
    <property type="protein sequence ID" value="ESP03799.1"/>
    <property type="molecule type" value="Genomic_DNA"/>
</dbReference>
<dbReference type="InterPro" id="IPR047165">
    <property type="entry name" value="RHG17/44/SH3BP1-like"/>
</dbReference>
<dbReference type="Pfam" id="PF03114">
    <property type="entry name" value="BAR"/>
    <property type="match status" value="1"/>
</dbReference>
<dbReference type="KEGG" id="lgi:LOTGIDRAFT_109936"/>
<keyword evidence="7" id="KW-1185">Reference proteome</keyword>
<dbReference type="GO" id="GO:0005096">
    <property type="term" value="F:GTPase activator activity"/>
    <property type="evidence" value="ECO:0007669"/>
    <property type="project" value="UniProtKB-KW"/>
</dbReference>
<accession>V4AI83</accession>
<dbReference type="Gene3D" id="1.10.555.10">
    <property type="entry name" value="Rho GTPase activation protein"/>
    <property type="match status" value="1"/>
</dbReference>
<keyword evidence="3" id="KW-0175">Coiled coil</keyword>
<dbReference type="GO" id="GO:0032956">
    <property type="term" value="P:regulation of actin cytoskeleton organization"/>
    <property type="evidence" value="ECO:0007669"/>
    <property type="project" value="TreeGrafter"/>
</dbReference>
<dbReference type="GO" id="GO:0007165">
    <property type="term" value="P:signal transduction"/>
    <property type="evidence" value="ECO:0007669"/>
    <property type="project" value="InterPro"/>
</dbReference>
<dbReference type="CTD" id="20230530"/>
<feature type="non-terminal residue" evidence="6">
    <location>
        <position position="1"/>
    </location>
</feature>
<feature type="coiled-coil region" evidence="3">
    <location>
        <begin position="153"/>
        <end position="180"/>
    </location>
</feature>
<dbReference type="FunFam" id="1.10.555.10:FF:000001">
    <property type="entry name" value="Rho GTPase activating protein 44"/>
    <property type="match status" value="1"/>
</dbReference>
<dbReference type="PANTHER" id="PTHR14130">
    <property type="entry name" value="3BP-1 RELATED RHOGAP"/>
    <property type="match status" value="1"/>
</dbReference>
<evidence type="ECO:0000259" key="4">
    <source>
        <dbReference type="PROSITE" id="PS50238"/>
    </source>
</evidence>
<dbReference type="OMA" id="SDWIQAS"/>